<dbReference type="Proteomes" id="UP000812013">
    <property type="component" value="Unassembled WGS sequence"/>
</dbReference>
<feature type="region of interest" description="Disordered" evidence="4">
    <location>
        <begin position="313"/>
        <end position="336"/>
    </location>
</feature>
<keyword evidence="7" id="KW-1185">Reference proteome</keyword>
<evidence type="ECO:0000256" key="1">
    <source>
        <dbReference type="ARBA" id="ARBA00008857"/>
    </source>
</evidence>
<dbReference type="PANTHER" id="PTHR30349">
    <property type="entry name" value="PHAGE INTEGRASE-RELATED"/>
    <property type="match status" value="1"/>
</dbReference>
<dbReference type="InterPro" id="IPR002104">
    <property type="entry name" value="Integrase_catalytic"/>
</dbReference>
<dbReference type="InterPro" id="IPR050090">
    <property type="entry name" value="Tyrosine_recombinase_XerCD"/>
</dbReference>
<feature type="compositionally biased region" description="Basic and acidic residues" evidence="4">
    <location>
        <begin position="316"/>
        <end position="327"/>
    </location>
</feature>
<sequence>MYTYDVRIWGIRKRKSKKAPYQLRWIVGGEEQQAPFMTKTLADGRRSQLMKAVRDGEQFDTETGLPVSELRQLSSPTWYDHAQAYAYMKWPGAAAKHRVGIAEALATVTAALVTSANGAPHVKTLRLALRGWAFQMAKNSEGEWAPRLTVEEPPAEVAAALAWVAENSIRVSETADSENLRRALAALSRLLNGRQAADNTVLRKRSVLSNCLRYAVERGLLTTNPLTSIDWAPPKTDDEVDFQFVPGPELASRLLDAVRAQSHRGDHLHAFFGCMYYAGMRPGEVAALAKSHCKLPEAGWGELLLRRSQPEVGSRWTDDGRSYDSRGLKRRARRSSRSVPIPPVLVAMLRQHISAHGTAPDGRLFRAVEGGRVASNEYTRVWAEARRKALAPADVGTPLAAVPYSLRHACVSLWIKAGVDPVEVARRAGHSPAVLWKFYAKVLQGQQHASNQLIDQALADPGPAAAG</sequence>
<evidence type="ECO:0000259" key="5">
    <source>
        <dbReference type="PROSITE" id="PS51898"/>
    </source>
</evidence>
<keyword evidence="2" id="KW-0238">DNA-binding</keyword>
<dbReference type="PANTHER" id="PTHR30349:SF64">
    <property type="entry name" value="PROPHAGE INTEGRASE INTD-RELATED"/>
    <property type="match status" value="1"/>
</dbReference>
<dbReference type="RefSeq" id="WP_219670178.1">
    <property type="nucleotide sequence ID" value="NZ_WTFF01000235.1"/>
</dbReference>
<keyword evidence="3" id="KW-0233">DNA recombination</keyword>
<comment type="caution">
    <text evidence="6">The sequence shown here is derived from an EMBL/GenBank/DDBJ whole genome shotgun (WGS) entry which is preliminary data.</text>
</comment>
<protein>
    <submittedName>
        <fullName evidence="6">Tyrosine-type recombinase/integrase</fullName>
    </submittedName>
</protein>
<dbReference type="PROSITE" id="PS51898">
    <property type="entry name" value="TYR_RECOMBINASE"/>
    <property type="match status" value="1"/>
</dbReference>
<dbReference type="Gene3D" id="1.10.443.10">
    <property type="entry name" value="Intergrase catalytic core"/>
    <property type="match status" value="1"/>
</dbReference>
<dbReference type="InterPro" id="IPR010998">
    <property type="entry name" value="Integrase_recombinase_N"/>
</dbReference>
<dbReference type="InterPro" id="IPR011010">
    <property type="entry name" value="DNA_brk_join_enz"/>
</dbReference>
<organism evidence="6 7">
    <name type="scientific">Streptomyces bambusae</name>
    <dbReference type="NCBI Taxonomy" id="1550616"/>
    <lineage>
        <taxon>Bacteria</taxon>
        <taxon>Bacillati</taxon>
        <taxon>Actinomycetota</taxon>
        <taxon>Actinomycetes</taxon>
        <taxon>Kitasatosporales</taxon>
        <taxon>Streptomycetaceae</taxon>
        <taxon>Streptomyces</taxon>
    </lineage>
</organism>
<evidence type="ECO:0000256" key="3">
    <source>
        <dbReference type="ARBA" id="ARBA00023172"/>
    </source>
</evidence>
<dbReference type="SUPFAM" id="SSF56349">
    <property type="entry name" value="DNA breaking-rejoining enzymes"/>
    <property type="match status" value="1"/>
</dbReference>
<evidence type="ECO:0000256" key="2">
    <source>
        <dbReference type="ARBA" id="ARBA00023125"/>
    </source>
</evidence>
<reference evidence="6 7" key="1">
    <citation type="submission" date="2019-12" db="EMBL/GenBank/DDBJ databases">
        <title>Genome sequence of Streptomyces bambusae.</title>
        <authorList>
            <person name="Bansal K."/>
            <person name="Choksket S."/>
            <person name="Korpole S."/>
            <person name="Patil P.B."/>
        </authorList>
    </citation>
    <scope>NUCLEOTIDE SEQUENCE [LARGE SCALE GENOMIC DNA]</scope>
    <source>
        <strain evidence="6 7">SK60</strain>
    </source>
</reference>
<evidence type="ECO:0000256" key="4">
    <source>
        <dbReference type="SAM" id="MobiDB-lite"/>
    </source>
</evidence>
<accession>A0ABS6ZC03</accession>
<evidence type="ECO:0000313" key="6">
    <source>
        <dbReference type="EMBL" id="MBW5485273.1"/>
    </source>
</evidence>
<dbReference type="EMBL" id="WTFF01000235">
    <property type="protein sequence ID" value="MBW5485273.1"/>
    <property type="molecule type" value="Genomic_DNA"/>
</dbReference>
<proteinExistence type="inferred from homology"/>
<dbReference type="InterPro" id="IPR013762">
    <property type="entry name" value="Integrase-like_cat_sf"/>
</dbReference>
<evidence type="ECO:0000313" key="7">
    <source>
        <dbReference type="Proteomes" id="UP000812013"/>
    </source>
</evidence>
<gene>
    <name evidence="6" type="ORF">GPJ59_26200</name>
</gene>
<dbReference type="Gene3D" id="1.10.150.130">
    <property type="match status" value="1"/>
</dbReference>
<feature type="domain" description="Tyr recombinase" evidence="5">
    <location>
        <begin position="240"/>
        <end position="454"/>
    </location>
</feature>
<comment type="similarity">
    <text evidence="1">Belongs to the 'phage' integrase family.</text>
</comment>
<name>A0ABS6ZC03_9ACTN</name>